<proteinExistence type="predicted"/>
<dbReference type="Proteomes" id="UP001232148">
    <property type="component" value="Unassembled WGS sequence"/>
</dbReference>
<name>A0AAD9H754_9PEZI</name>
<dbReference type="AlphaFoldDB" id="A0AAD9H754"/>
<evidence type="ECO:0000313" key="2">
    <source>
        <dbReference type="EMBL" id="KAK2023720.1"/>
    </source>
</evidence>
<sequence>MTHTLCTWADILNSGVLLEAAQMTHDQTPPEVQLGTEKNPWAVCRILQRNRDIASILDNELVSQWALEEDLETADRRSGVDWETLASAEMKMNWSKADPESESAGPGFLIVAQEADTMNRDLVQFETGLRTSRESRMAKTSSQTTVGITRTDAGTPGVPQVGHVTGGELDVRMMFSCVYRRNVLRIVRWHAAAPYMSAAARWQTHKVDGGGGKQQGLK</sequence>
<dbReference type="EMBL" id="MU842989">
    <property type="protein sequence ID" value="KAK2023720.1"/>
    <property type="molecule type" value="Genomic_DNA"/>
</dbReference>
<gene>
    <name evidence="2" type="ORF">LX32DRAFT_656753</name>
</gene>
<comment type="caution">
    <text evidence="2">The sequence shown here is derived from an EMBL/GenBank/DDBJ whole genome shotgun (WGS) entry which is preliminary data.</text>
</comment>
<protein>
    <submittedName>
        <fullName evidence="2">Uncharacterized protein</fullName>
    </submittedName>
</protein>
<evidence type="ECO:0000256" key="1">
    <source>
        <dbReference type="SAM" id="MobiDB-lite"/>
    </source>
</evidence>
<feature type="compositionally biased region" description="Polar residues" evidence="1">
    <location>
        <begin position="138"/>
        <end position="148"/>
    </location>
</feature>
<feature type="region of interest" description="Disordered" evidence="1">
    <location>
        <begin position="135"/>
        <end position="160"/>
    </location>
</feature>
<reference evidence="2" key="1">
    <citation type="submission" date="2021-06" db="EMBL/GenBank/DDBJ databases">
        <title>Comparative genomics, transcriptomics and evolutionary studies reveal genomic signatures of adaptation to plant cell wall in hemibiotrophic fungi.</title>
        <authorList>
            <consortium name="DOE Joint Genome Institute"/>
            <person name="Baroncelli R."/>
            <person name="Diaz J.F."/>
            <person name="Benocci T."/>
            <person name="Peng M."/>
            <person name="Battaglia E."/>
            <person name="Haridas S."/>
            <person name="Andreopoulos W."/>
            <person name="Labutti K."/>
            <person name="Pangilinan J."/>
            <person name="Floch G.L."/>
            <person name="Makela M.R."/>
            <person name="Henrissat B."/>
            <person name="Grigoriev I.V."/>
            <person name="Crouch J.A."/>
            <person name="De Vries R.P."/>
            <person name="Sukno S.A."/>
            <person name="Thon M.R."/>
        </authorList>
    </citation>
    <scope>NUCLEOTIDE SEQUENCE</scope>
    <source>
        <strain evidence="2">MAFF235873</strain>
    </source>
</reference>
<evidence type="ECO:0000313" key="3">
    <source>
        <dbReference type="Proteomes" id="UP001232148"/>
    </source>
</evidence>
<organism evidence="2 3">
    <name type="scientific">Colletotrichum zoysiae</name>
    <dbReference type="NCBI Taxonomy" id="1216348"/>
    <lineage>
        <taxon>Eukaryota</taxon>
        <taxon>Fungi</taxon>
        <taxon>Dikarya</taxon>
        <taxon>Ascomycota</taxon>
        <taxon>Pezizomycotina</taxon>
        <taxon>Sordariomycetes</taxon>
        <taxon>Hypocreomycetidae</taxon>
        <taxon>Glomerellales</taxon>
        <taxon>Glomerellaceae</taxon>
        <taxon>Colletotrichum</taxon>
        <taxon>Colletotrichum graminicola species complex</taxon>
    </lineage>
</organism>
<accession>A0AAD9H754</accession>
<keyword evidence="3" id="KW-1185">Reference proteome</keyword>